<feature type="compositionally biased region" description="Polar residues" evidence="7">
    <location>
        <begin position="1"/>
        <end position="18"/>
    </location>
</feature>
<gene>
    <name evidence="9" type="ORF">FisN_28Lh109</name>
</gene>
<protein>
    <recommendedName>
        <fullName evidence="6">Ribosomal RNA-processing protein 42</fullName>
    </recommendedName>
</protein>
<organism evidence="9 10">
    <name type="scientific">Fistulifera solaris</name>
    <name type="common">Oleaginous diatom</name>
    <dbReference type="NCBI Taxonomy" id="1519565"/>
    <lineage>
        <taxon>Eukaryota</taxon>
        <taxon>Sar</taxon>
        <taxon>Stramenopiles</taxon>
        <taxon>Ochrophyta</taxon>
        <taxon>Bacillariophyta</taxon>
        <taxon>Bacillariophyceae</taxon>
        <taxon>Bacillariophycidae</taxon>
        <taxon>Naviculales</taxon>
        <taxon>Naviculaceae</taxon>
        <taxon>Fistulifera</taxon>
    </lineage>
</organism>
<dbReference type="EMBL" id="BDSP01000166">
    <property type="protein sequence ID" value="GAX21418.1"/>
    <property type="molecule type" value="Genomic_DNA"/>
</dbReference>
<evidence type="ECO:0000256" key="4">
    <source>
        <dbReference type="ARBA" id="ARBA00022490"/>
    </source>
</evidence>
<dbReference type="InterPro" id="IPR020568">
    <property type="entry name" value="Ribosomal_Su5_D2-typ_SF"/>
</dbReference>
<dbReference type="Proteomes" id="UP000198406">
    <property type="component" value="Unassembled WGS sequence"/>
</dbReference>
<evidence type="ECO:0000313" key="10">
    <source>
        <dbReference type="Proteomes" id="UP000198406"/>
    </source>
</evidence>
<evidence type="ECO:0000256" key="3">
    <source>
        <dbReference type="ARBA" id="ARBA00006678"/>
    </source>
</evidence>
<evidence type="ECO:0000256" key="7">
    <source>
        <dbReference type="SAM" id="MobiDB-lite"/>
    </source>
</evidence>
<dbReference type="OrthoDB" id="49027at2759"/>
<evidence type="ECO:0000313" key="9">
    <source>
        <dbReference type="EMBL" id="GAX21418.1"/>
    </source>
</evidence>
<comment type="similarity">
    <text evidence="3">Belongs to the RNase PH family.</text>
</comment>
<dbReference type="GO" id="GO:0016075">
    <property type="term" value="P:rRNA catabolic process"/>
    <property type="evidence" value="ECO:0007669"/>
    <property type="project" value="TreeGrafter"/>
</dbReference>
<evidence type="ECO:0000256" key="2">
    <source>
        <dbReference type="ARBA" id="ARBA00004604"/>
    </source>
</evidence>
<feature type="domain" description="Exoribonuclease phosphorolytic" evidence="8">
    <location>
        <begin position="179"/>
        <end position="241"/>
    </location>
</feature>
<keyword evidence="4" id="KW-0963">Cytoplasm</keyword>
<name>A0A1Z5K639_FISSO</name>
<dbReference type="GO" id="GO:0005730">
    <property type="term" value="C:nucleolus"/>
    <property type="evidence" value="ECO:0007669"/>
    <property type="project" value="UniProtKB-SubCell"/>
</dbReference>
<dbReference type="GO" id="GO:0000467">
    <property type="term" value="P:exonucleolytic trimming to generate mature 3'-end of 5.8S rRNA from tricistronic rRNA transcript (SSU-rRNA, 5.8S rRNA, LSU-rRNA)"/>
    <property type="evidence" value="ECO:0007669"/>
    <property type="project" value="TreeGrafter"/>
</dbReference>
<dbReference type="GO" id="GO:0034473">
    <property type="term" value="P:U1 snRNA 3'-end processing"/>
    <property type="evidence" value="ECO:0007669"/>
    <property type="project" value="TreeGrafter"/>
</dbReference>
<dbReference type="PANTHER" id="PTHR11097:SF8">
    <property type="entry name" value="EXOSOME COMPLEX COMPONENT RRP42"/>
    <property type="match status" value="1"/>
</dbReference>
<accession>A0A1Z5K639</accession>
<feature type="region of interest" description="Disordered" evidence="7">
    <location>
        <begin position="1"/>
        <end position="24"/>
    </location>
</feature>
<dbReference type="SUPFAM" id="SSF54211">
    <property type="entry name" value="Ribosomal protein S5 domain 2-like"/>
    <property type="match status" value="1"/>
</dbReference>
<dbReference type="SUPFAM" id="SSF55666">
    <property type="entry name" value="Ribonuclease PH domain 2-like"/>
    <property type="match status" value="1"/>
</dbReference>
<dbReference type="Gene3D" id="3.30.230.70">
    <property type="entry name" value="GHMP Kinase, N-terminal domain"/>
    <property type="match status" value="1"/>
</dbReference>
<evidence type="ECO:0000259" key="8">
    <source>
        <dbReference type="Pfam" id="PF03725"/>
    </source>
</evidence>
<keyword evidence="5" id="KW-0271">Exosome</keyword>
<dbReference type="GO" id="GO:0034476">
    <property type="term" value="P:U5 snRNA 3'-end processing"/>
    <property type="evidence" value="ECO:0007669"/>
    <property type="project" value="TreeGrafter"/>
</dbReference>
<evidence type="ECO:0000256" key="5">
    <source>
        <dbReference type="ARBA" id="ARBA00022835"/>
    </source>
</evidence>
<dbReference type="PANTHER" id="PTHR11097">
    <property type="entry name" value="EXOSOME COMPLEX EXONUCLEASE RIBOSOMAL RNA PROCESSING PROTEIN"/>
    <property type="match status" value="1"/>
</dbReference>
<sequence>MASSTSRNSNQFSRSEQSFVAAEPRLDGRNRDDFRLLQLTEGCLPQSHGSCRWKNGICSVKASIVQPAARFPTRGVLTIHVDGHLMRSQYDSLQTKLQQLISLPNYGDEAENLVIQEGAYVWQLNVDVWLLQLDTVDAISLAIRSAVQNTVLPRIHAEDLSIDTALPPISLAKLYTPIVFTITCISASLILLDATELEMSNCWARVHIALDEQVQVCGMRWSSTATLSTQTIADCIQLAVQAYSKRLASIVVSTTTSDALSMAGSIILQ</sequence>
<dbReference type="GO" id="GO:0071028">
    <property type="term" value="P:nuclear mRNA surveillance"/>
    <property type="evidence" value="ECO:0007669"/>
    <property type="project" value="TreeGrafter"/>
</dbReference>
<dbReference type="GO" id="GO:0000177">
    <property type="term" value="C:cytoplasmic exosome (RNase complex)"/>
    <property type="evidence" value="ECO:0007669"/>
    <property type="project" value="TreeGrafter"/>
</dbReference>
<dbReference type="GO" id="GO:0000176">
    <property type="term" value="C:nuclear exosome (RNase complex)"/>
    <property type="evidence" value="ECO:0007669"/>
    <property type="project" value="TreeGrafter"/>
</dbReference>
<dbReference type="Pfam" id="PF03725">
    <property type="entry name" value="RNase_PH_C"/>
    <property type="match status" value="1"/>
</dbReference>
<dbReference type="InterPro" id="IPR027408">
    <property type="entry name" value="PNPase/RNase_PH_dom_sf"/>
</dbReference>
<dbReference type="InParanoid" id="A0A1Z5K639"/>
<proteinExistence type="inferred from homology"/>
<dbReference type="GO" id="GO:0071038">
    <property type="term" value="P:TRAMP-dependent tRNA surveillance pathway"/>
    <property type="evidence" value="ECO:0007669"/>
    <property type="project" value="TreeGrafter"/>
</dbReference>
<comment type="subcellular location">
    <subcellularLocation>
        <location evidence="1">Cytoplasm</location>
    </subcellularLocation>
    <subcellularLocation>
        <location evidence="2">Nucleus</location>
        <location evidence="2">Nucleolus</location>
    </subcellularLocation>
</comment>
<dbReference type="GO" id="GO:0035925">
    <property type="term" value="F:mRNA 3'-UTR AU-rich region binding"/>
    <property type="evidence" value="ECO:0007669"/>
    <property type="project" value="TreeGrafter"/>
</dbReference>
<dbReference type="AlphaFoldDB" id="A0A1Z5K639"/>
<dbReference type="InterPro" id="IPR015847">
    <property type="entry name" value="ExoRNase_PH_dom2"/>
</dbReference>
<dbReference type="InterPro" id="IPR050590">
    <property type="entry name" value="Exosome_comp_Rrp42_subfam"/>
</dbReference>
<evidence type="ECO:0000256" key="6">
    <source>
        <dbReference type="ARBA" id="ARBA00042523"/>
    </source>
</evidence>
<evidence type="ECO:0000256" key="1">
    <source>
        <dbReference type="ARBA" id="ARBA00004496"/>
    </source>
</evidence>
<keyword evidence="10" id="KW-1185">Reference proteome</keyword>
<comment type="caution">
    <text evidence="9">The sequence shown here is derived from an EMBL/GenBank/DDBJ whole genome shotgun (WGS) entry which is preliminary data.</text>
</comment>
<reference evidence="9 10" key="1">
    <citation type="journal article" date="2015" name="Plant Cell">
        <title>Oil accumulation by the oleaginous diatom Fistulifera solaris as revealed by the genome and transcriptome.</title>
        <authorList>
            <person name="Tanaka T."/>
            <person name="Maeda Y."/>
            <person name="Veluchamy A."/>
            <person name="Tanaka M."/>
            <person name="Abida H."/>
            <person name="Marechal E."/>
            <person name="Bowler C."/>
            <person name="Muto M."/>
            <person name="Sunaga Y."/>
            <person name="Tanaka M."/>
            <person name="Yoshino T."/>
            <person name="Taniguchi T."/>
            <person name="Fukuda Y."/>
            <person name="Nemoto M."/>
            <person name="Matsumoto M."/>
            <person name="Wong P.S."/>
            <person name="Aburatani S."/>
            <person name="Fujibuchi W."/>
        </authorList>
    </citation>
    <scope>NUCLEOTIDE SEQUENCE [LARGE SCALE GENOMIC DNA]</scope>
    <source>
        <strain evidence="9 10">JPCC DA0580</strain>
    </source>
</reference>
<dbReference type="InterPro" id="IPR036345">
    <property type="entry name" value="ExoRNase_PH_dom2_sf"/>
</dbReference>
<dbReference type="GO" id="GO:0034475">
    <property type="term" value="P:U4 snRNA 3'-end processing"/>
    <property type="evidence" value="ECO:0007669"/>
    <property type="project" value="TreeGrafter"/>
</dbReference>
<dbReference type="GO" id="GO:0071035">
    <property type="term" value="P:nuclear polyadenylation-dependent rRNA catabolic process"/>
    <property type="evidence" value="ECO:0007669"/>
    <property type="project" value="TreeGrafter"/>
</dbReference>